<keyword evidence="14" id="KW-1185">Reference proteome</keyword>
<evidence type="ECO:0000256" key="2">
    <source>
        <dbReference type="ARBA" id="ARBA00022695"/>
    </source>
</evidence>
<evidence type="ECO:0000259" key="11">
    <source>
        <dbReference type="Pfam" id="PF18134"/>
    </source>
</evidence>
<dbReference type="GO" id="GO:0051607">
    <property type="term" value="P:defense response to virus"/>
    <property type="evidence" value="ECO:0007669"/>
    <property type="project" value="UniProtKB-KW"/>
</dbReference>
<dbReference type="AlphaFoldDB" id="A0A518K7E7"/>
<evidence type="ECO:0000313" key="13">
    <source>
        <dbReference type="EMBL" id="QDV73720.1"/>
    </source>
</evidence>
<evidence type="ECO:0000313" key="14">
    <source>
        <dbReference type="Proteomes" id="UP000316426"/>
    </source>
</evidence>
<dbReference type="InterPro" id="IPR006116">
    <property type="entry name" value="NT_2-5OAS_ClassI-CCAase"/>
</dbReference>
<sequence>MITTQQRQLAELLEAVAASLDIPDAVHQEAVEKYEHIGHWLEEQDESDGRREPTIYPQGSFRLGTVVRPCSRESGYDIDLVYERDLRKTGISQQELKDDLQKHLRLYVADCEKSHVDVPTLKEGRRCWTLDYDDGFHMDVLPAIPDDDGRQRFRDYAESRILISDRKLHDWQHSNPIGYAEWFKSRMAVRFRERRIALAQGMLKASAEDVPEYKVKTPLQRSIQILKRHRDVHFATDYDDKPISVIITTLAAKSYNNQGDLIESLLAIVRGMGQHIEYRMEGVKRVAWVPNPTNDDENFADKWADHPEREVKCRAWLRKVEEDLTAALESGNADDLLEILGESFGKRAVANAARSAGISHPGASASARAPTAVSEISTRHCTLPPWTMDRRYHASLSATVHRSKNSARMHDLTEREVPKGVHLRFELTTNAPAPFDLHWQVVNTGLEAERVGELRGEIIPADHVVDRVRWEHTAYAGAHWVEAFLVKGGYCVARTGRKYVRVEA</sequence>
<dbReference type="CDD" id="cd05400">
    <property type="entry name" value="NT_2-5OAS_ClassI-CCAase"/>
    <property type="match status" value="1"/>
</dbReference>
<name>A0A518K7E7_9BACT</name>
<keyword evidence="3" id="KW-0479">Metal-binding</keyword>
<dbReference type="Pfam" id="PF18134">
    <property type="entry name" value="AGS_C"/>
    <property type="match status" value="1"/>
</dbReference>
<keyword evidence="7" id="KW-0546">Nucleotide metabolism</keyword>
<feature type="domain" description="Adenylyl/Guanylyl and SMODS C-terminal sensor" evidence="11">
    <location>
        <begin position="379"/>
        <end position="502"/>
    </location>
</feature>
<gene>
    <name evidence="13" type="ORF">Spa11_19190</name>
</gene>
<dbReference type="GO" id="GO:0005524">
    <property type="term" value="F:ATP binding"/>
    <property type="evidence" value="ECO:0007669"/>
    <property type="project" value="UniProtKB-KW"/>
</dbReference>
<organism evidence="13 14">
    <name type="scientific">Botrimarina mediterranea</name>
    <dbReference type="NCBI Taxonomy" id="2528022"/>
    <lineage>
        <taxon>Bacteria</taxon>
        <taxon>Pseudomonadati</taxon>
        <taxon>Planctomycetota</taxon>
        <taxon>Planctomycetia</taxon>
        <taxon>Pirellulales</taxon>
        <taxon>Lacipirellulaceae</taxon>
        <taxon>Botrimarina</taxon>
    </lineage>
</organism>
<evidence type="ECO:0000256" key="10">
    <source>
        <dbReference type="ARBA" id="ARBA00048304"/>
    </source>
</evidence>
<dbReference type="Pfam" id="PF21654">
    <property type="entry name" value="DncV-like_NTFase"/>
    <property type="match status" value="1"/>
</dbReference>
<keyword evidence="8" id="KW-0051">Antiviral defense</keyword>
<evidence type="ECO:0000256" key="6">
    <source>
        <dbReference type="ARBA" id="ARBA00022842"/>
    </source>
</evidence>
<evidence type="ECO:0000256" key="7">
    <source>
        <dbReference type="ARBA" id="ARBA00023080"/>
    </source>
</evidence>
<reference evidence="13 14" key="1">
    <citation type="submission" date="2019-02" db="EMBL/GenBank/DDBJ databases">
        <title>Deep-cultivation of Planctomycetes and their phenomic and genomic characterization uncovers novel biology.</title>
        <authorList>
            <person name="Wiegand S."/>
            <person name="Jogler M."/>
            <person name="Boedeker C."/>
            <person name="Pinto D."/>
            <person name="Vollmers J."/>
            <person name="Rivas-Marin E."/>
            <person name="Kohn T."/>
            <person name="Peeters S.H."/>
            <person name="Heuer A."/>
            <person name="Rast P."/>
            <person name="Oberbeckmann S."/>
            <person name="Bunk B."/>
            <person name="Jeske O."/>
            <person name="Meyerdierks A."/>
            <person name="Storesund J.E."/>
            <person name="Kallscheuer N."/>
            <person name="Luecker S."/>
            <person name="Lage O.M."/>
            <person name="Pohl T."/>
            <person name="Merkel B.J."/>
            <person name="Hornburger P."/>
            <person name="Mueller R.-W."/>
            <person name="Bruemmer F."/>
            <person name="Labrenz M."/>
            <person name="Spormann A.M."/>
            <person name="Op den Camp H."/>
            <person name="Overmann J."/>
            <person name="Amann R."/>
            <person name="Jetten M.S.M."/>
            <person name="Mascher T."/>
            <person name="Medema M.H."/>
            <person name="Devos D.P."/>
            <person name="Kaster A.-K."/>
            <person name="Ovreas L."/>
            <person name="Rohde M."/>
            <person name="Galperin M.Y."/>
            <person name="Jogler C."/>
        </authorList>
    </citation>
    <scope>NUCLEOTIDE SEQUENCE [LARGE SCALE GENOMIC DNA]</scope>
    <source>
        <strain evidence="13 14">Spa11</strain>
    </source>
</reference>
<dbReference type="InterPro" id="IPR040511">
    <property type="entry name" value="AGS_C"/>
</dbReference>
<evidence type="ECO:0000256" key="1">
    <source>
        <dbReference type="ARBA" id="ARBA00022679"/>
    </source>
</evidence>
<keyword evidence="5" id="KW-0067">ATP-binding</keyword>
<evidence type="ECO:0000256" key="8">
    <source>
        <dbReference type="ARBA" id="ARBA00023118"/>
    </source>
</evidence>
<evidence type="ECO:0000259" key="12">
    <source>
        <dbReference type="Pfam" id="PF21654"/>
    </source>
</evidence>
<dbReference type="InterPro" id="IPR043519">
    <property type="entry name" value="NT_sf"/>
</dbReference>
<feature type="domain" description="Cyclic GMP-AMP synthase DncV-like nucleotidyltransferase" evidence="12">
    <location>
        <begin position="53"/>
        <end position="140"/>
    </location>
</feature>
<evidence type="ECO:0000256" key="3">
    <source>
        <dbReference type="ARBA" id="ARBA00022723"/>
    </source>
</evidence>
<dbReference type="GO" id="GO:0046872">
    <property type="term" value="F:metal ion binding"/>
    <property type="evidence" value="ECO:0007669"/>
    <property type="project" value="UniProtKB-KW"/>
</dbReference>
<evidence type="ECO:0000256" key="9">
    <source>
        <dbReference type="ARBA" id="ARBA00044145"/>
    </source>
</evidence>
<keyword evidence="1" id="KW-0808">Transferase</keyword>
<accession>A0A518K7E7</accession>
<dbReference type="EMBL" id="CP036349">
    <property type="protein sequence ID" value="QDV73720.1"/>
    <property type="molecule type" value="Genomic_DNA"/>
</dbReference>
<keyword evidence="6" id="KW-0460">Magnesium</keyword>
<dbReference type="Proteomes" id="UP000316426">
    <property type="component" value="Chromosome"/>
</dbReference>
<evidence type="ECO:0000256" key="5">
    <source>
        <dbReference type="ARBA" id="ARBA00022840"/>
    </source>
</evidence>
<dbReference type="RefSeq" id="WP_145111214.1">
    <property type="nucleotide sequence ID" value="NZ_CP036349.1"/>
</dbReference>
<dbReference type="GO" id="GO:0016779">
    <property type="term" value="F:nucleotidyltransferase activity"/>
    <property type="evidence" value="ECO:0007669"/>
    <property type="project" value="UniProtKB-KW"/>
</dbReference>
<protein>
    <recommendedName>
        <fullName evidence="9">Cyclic GMP-AMP synthase</fullName>
    </recommendedName>
</protein>
<dbReference type="GO" id="GO:0009117">
    <property type="term" value="P:nucleotide metabolic process"/>
    <property type="evidence" value="ECO:0007669"/>
    <property type="project" value="UniProtKB-KW"/>
</dbReference>
<dbReference type="InterPro" id="IPR048445">
    <property type="entry name" value="DncV-like_NTFase"/>
</dbReference>
<proteinExistence type="predicted"/>
<evidence type="ECO:0000256" key="4">
    <source>
        <dbReference type="ARBA" id="ARBA00022741"/>
    </source>
</evidence>
<comment type="catalytic activity">
    <reaction evidence="10">
        <text>GTP + ATP = 3',3'-cGAMP + 2 diphosphate</text>
        <dbReference type="Rhea" id="RHEA:35647"/>
        <dbReference type="ChEBI" id="CHEBI:30616"/>
        <dbReference type="ChEBI" id="CHEBI:33019"/>
        <dbReference type="ChEBI" id="CHEBI:37565"/>
        <dbReference type="ChEBI" id="CHEBI:71501"/>
    </reaction>
    <physiologicalReaction direction="left-to-right" evidence="10">
        <dbReference type="Rhea" id="RHEA:35648"/>
    </physiologicalReaction>
</comment>
<dbReference type="SUPFAM" id="SSF81301">
    <property type="entry name" value="Nucleotidyltransferase"/>
    <property type="match status" value="1"/>
</dbReference>
<dbReference type="KEGG" id="bmei:Spa11_19190"/>
<keyword evidence="4" id="KW-0547">Nucleotide-binding</keyword>
<keyword evidence="2" id="KW-0548">Nucleotidyltransferase</keyword>